<name>A0A413RLQ9_9CELL</name>
<proteinExistence type="predicted"/>
<dbReference type="InterPro" id="IPR018391">
    <property type="entry name" value="PQQ_b-propeller_rpt"/>
</dbReference>
<accession>A0A413RLQ9</accession>
<evidence type="ECO:0000256" key="2">
    <source>
        <dbReference type="SAM" id="Phobius"/>
    </source>
</evidence>
<protein>
    <recommendedName>
        <fullName evidence="3">Pyrrolo-quinoline quinone repeat domain-containing protein</fullName>
    </recommendedName>
</protein>
<dbReference type="SMART" id="SM00564">
    <property type="entry name" value="PQQ"/>
    <property type="match status" value="2"/>
</dbReference>
<dbReference type="Proteomes" id="UP000283374">
    <property type="component" value="Unassembled WGS sequence"/>
</dbReference>
<dbReference type="PANTHER" id="PTHR34512:SF30">
    <property type="entry name" value="OUTER MEMBRANE PROTEIN ASSEMBLY FACTOR BAMB"/>
    <property type="match status" value="1"/>
</dbReference>
<dbReference type="EMBL" id="QWKP01000191">
    <property type="protein sequence ID" value="RHA40969.1"/>
    <property type="molecule type" value="Genomic_DNA"/>
</dbReference>
<dbReference type="InterPro" id="IPR002372">
    <property type="entry name" value="PQQ_rpt_dom"/>
</dbReference>
<evidence type="ECO:0000313" key="5">
    <source>
        <dbReference type="Proteomes" id="UP000283374"/>
    </source>
</evidence>
<feature type="region of interest" description="Disordered" evidence="1">
    <location>
        <begin position="121"/>
        <end position="140"/>
    </location>
</feature>
<evidence type="ECO:0000256" key="1">
    <source>
        <dbReference type="SAM" id="MobiDB-lite"/>
    </source>
</evidence>
<organism evidence="4 5">
    <name type="scientific">Cellulomonas rhizosphaerae</name>
    <dbReference type="NCBI Taxonomy" id="2293719"/>
    <lineage>
        <taxon>Bacteria</taxon>
        <taxon>Bacillati</taxon>
        <taxon>Actinomycetota</taxon>
        <taxon>Actinomycetes</taxon>
        <taxon>Micrococcales</taxon>
        <taxon>Cellulomonadaceae</taxon>
        <taxon>Cellulomonas</taxon>
    </lineage>
</organism>
<evidence type="ECO:0000259" key="3">
    <source>
        <dbReference type="Pfam" id="PF13360"/>
    </source>
</evidence>
<dbReference type="InterPro" id="IPR011047">
    <property type="entry name" value="Quinoprotein_ADH-like_sf"/>
</dbReference>
<gene>
    <name evidence="4" type="ORF">D1825_09530</name>
</gene>
<feature type="domain" description="Pyrrolo-quinoline quinone repeat" evidence="3">
    <location>
        <begin position="330"/>
        <end position="414"/>
    </location>
</feature>
<dbReference type="OrthoDB" id="5149466at2"/>
<dbReference type="PANTHER" id="PTHR34512">
    <property type="entry name" value="CELL SURFACE PROTEIN"/>
    <property type="match status" value="1"/>
</dbReference>
<reference evidence="4 5" key="1">
    <citation type="submission" date="2018-08" db="EMBL/GenBank/DDBJ databases">
        <title>Cellulomonas rhizosphaerae sp. nov., a novel actinomycete isolated from soil.</title>
        <authorList>
            <person name="Tian Y."/>
        </authorList>
    </citation>
    <scope>NUCLEOTIDE SEQUENCE [LARGE SCALE GENOMIC DNA]</scope>
    <source>
        <strain evidence="4 5">NEAU-TCZ24</strain>
    </source>
</reference>
<dbReference type="InterPro" id="IPR015943">
    <property type="entry name" value="WD40/YVTN_repeat-like_dom_sf"/>
</dbReference>
<dbReference type="Pfam" id="PF13360">
    <property type="entry name" value="PQQ_2"/>
    <property type="match status" value="1"/>
</dbReference>
<dbReference type="AlphaFoldDB" id="A0A413RLQ9"/>
<feature type="transmembrane region" description="Helical" evidence="2">
    <location>
        <begin position="29"/>
        <end position="50"/>
    </location>
</feature>
<keyword evidence="2" id="KW-0472">Membrane</keyword>
<keyword evidence="2" id="KW-1133">Transmembrane helix</keyword>
<dbReference type="RefSeq" id="WP_118767187.1">
    <property type="nucleotide sequence ID" value="NZ_QWKP01000191.1"/>
</dbReference>
<dbReference type="Gene3D" id="2.130.10.10">
    <property type="entry name" value="YVTN repeat-like/Quinoprotein amine dehydrogenase"/>
    <property type="match status" value="1"/>
</dbReference>
<evidence type="ECO:0000313" key="4">
    <source>
        <dbReference type="EMBL" id="RHA40969.1"/>
    </source>
</evidence>
<dbReference type="SUPFAM" id="SSF50998">
    <property type="entry name" value="Quinoprotein alcohol dehydrogenase-like"/>
    <property type="match status" value="1"/>
</dbReference>
<sequence length="477" mass="50055">MAGLQQVELVEDGSLDDAPSGPQPRRRRWWWAAVGGVAVVGLLVGGQTALDARRHRIETRFDDVPGVLLPVPQRPSVLWSTSGDDTRFGSAVQVGPHVVAVTDGPGELAIREIDRRTGGPVWTTKVPVDDDARTDGSSQSTCVPVGADDLLACAAGPIGSSVIPPENEDTQLVVLDASDGTLVATWRTPLRTWTAGDGGVQTMLSTSAGDVVTWTLTTFDTTGHTTARLELGSVADPPADDSPSYDIGLQARDGYTVFTHRGSVWRVLDGAVTDEIEVGPETSVQLGPRGLITTSPWNLGSDTADTGLHFADGSTRRVEGTTMYATVDDGTADDVVLTMERPGTLVARDAASGSLLWSQRGTPLGGDLVLDGVVYLTASDGFGITPASTTSVVALDARTGEIRWAQPTNVGGWPMTDGRAVYVDATTSLRAFALDDGAKLPDRDLTGLTQDSSLNTWLGMLSVYSTTGDSSRNAVIG</sequence>
<comment type="caution">
    <text evidence="4">The sequence shown here is derived from an EMBL/GenBank/DDBJ whole genome shotgun (WGS) entry which is preliminary data.</text>
</comment>
<keyword evidence="2" id="KW-0812">Transmembrane</keyword>
<keyword evidence="5" id="KW-1185">Reference proteome</keyword>